<dbReference type="Gene3D" id="3.40.50.1360">
    <property type="match status" value="1"/>
</dbReference>
<dbReference type="Pfam" id="PF00455">
    <property type="entry name" value="DeoRC"/>
    <property type="match status" value="1"/>
</dbReference>
<name>A0A1G9WIH2_9ACTO</name>
<dbReference type="SUPFAM" id="SSF46785">
    <property type="entry name" value="Winged helix' DNA-binding domain"/>
    <property type="match status" value="1"/>
</dbReference>
<dbReference type="Gene3D" id="1.10.10.10">
    <property type="entry name" value="Winged helix-like DNA-binding domain superfamily/Winged helix DNA-binding domain"/>
    <property type="match status" value="1"/>
</dbReference>
<dbReference type="AlphaFoldDB" id="A0A1G9WIH2"/>
<dbReference type="PANTHER" id="PTHR30363">
    <property type="entry name" value="HTH-TYPE TRANSCRIPTIONAL REGULATOR SRLR-RELATED"/>
    <property type="match status" value="1"/>
</dbReference>
<dbReference type="InterPro" id="IPR036390">
    <property type="entry name" value="WH_DNA-bd_sf"/>
</dbReference>
<keyword evidence="2" id="KW-0804">Transcription</keyword>
<evidence type="ECO:0000259" key="3">
    <source>
        <dbReference type="PROSITE" id="PS51000"/>
    </source>
</evidence>
<dbReference type="EMBL" id="FNHU01000007">
    <property type="protein sequence ID" value="SDM84270.1"/>
    <property type="molecule type" value="Genomic_DNA"/>
</dbReference>
<dbReference type="InterPro" id="IPR037171">
    <property type="entry name" value="NagB/RpiA_transferase-like"/>
</dbReference>
<dbReference type="SMART" id="SM00420">
    <property type="entry name" value="HTH_DEOR"/>
    <property type="match status" value="1"/>
</dbReference>
<proteinExistence type="predicted"/>
<dbReference type="RefSeq" id="WP_092610407.1">
    <property type="nucleotide sequence ID" value="NZ_FNHU01000007.1"/>
</dbReference>
<dbReference type="SUPFAM" id="SSF100950">
    <property type="entry name" value="NagB/RpiA/CoA transferase-like"/>
    <property type="match status" value="1"/>
</dbReference>
<dbReference type="InterPro" id="IPR050313">
    <property type="entry name" value="Carb_Metab_HTH_regulators"/>
</dbReference>
<protein>
    <submittedName>
        <fullName evidence="4">Transcriptional regulator, DeoR family</fullName>
    </submittedName>
</protein>
<dbReference type="PRINTS" id="PR00037">
    <property type="entry name" value="HTHLACR"/>
</dbReference>
<sequence>MRSEAVLNDQGDAMAITVRANIIAEPRTKGERRRARLVEMLGEGSDKRASVNELAQALDVSVVTIRRDLALLEKDEIISRTYGGASLAPGRRELTMAQREVSNVVEKEAIAQVAVSLLHEGDLVILDAGSTAERIAAAIDNRFELTVVTNGLRCINRLVGQDRVHVLVLGGNLRGINETICGGDAEMTLSRIYGNIAFVGADAVDTERGIASRTYDQSRLKSMMLRQAAQVYIIADSSKLDDDTDYPYWSPLPHEWALITDAGATQEQLDALEEHGATTILLAGERDTRNSRNPKEEP</sequence>
<organism evidence="4 5">
    <name type="scientific">Actinomyces ruminicola</name>
    <dbReference type="NCBI Taxonomy" id="332524"/>
    <lineage>
        <taxon>Bacteria</taxon>
        <taxon>Bacillati</taxon>
        <taxon>Actinomycetota</taxon>
        <taxon>Actinomycetes</taxon>
        <taxon>Actinomycetales</taxon>
        <taxon>Actinomycetaceae</taxon>
        <taxon>Actinomyces</taxon>
    </lineage>
</organism>
<reference evidence="4 5" key="1">
    <citation type="submission" date="2016-10" db="EMBL/GenBank/DDBJ databases">
        <authorList>
            <person name="de Groot N.N."/>
        </authorList>
    </citation>
    <scope>NUCLEOTIDE SEQUENCE [LARGE SCALE GENOMIC DNA]</scope>
    <source>
        <strain evidence="4 5">KPR-7B</strain>
    </source>
</reference>
<accession>A0A1G9WIH2</accession>
<dbReference type="Proteomes" id="UP000199671">
    <property type="component" value="Unassembled WGS sequence"/>
</dbReference>
<dbReference type="OrthoDB" id="3171994at2"/>
<dbReference type="InterPro" id="IPR014036">
    <property type="entry name" value="DeoR-like_C"/>
</dbReference>
<dbReference type="PROSITE" id="PS51000">
    <property type="entry name" value="HTH_DEOR_2"/>
    <property type="match status" value="1"/>
</dbReference>
<gene>
    <name evidence="4" type="ORF">SAMN04487766_107153</name>
</gene>
<evidence type="ECO:0000256" key="1">
    <source>
        <dbReference type="ARBA" id="ARBA00023015"/>
    </source>
</evidence>
<evidence type="ECO:0000313" key="4">
    <source>
        <dbReference type="EMBL" id="SDM84270.1"/>
    </source>
</evidence>
<dbReference type="PANTHER" id="PTHR30363:SF8">
    <property type="entry name" value="DEOXYRIBOSE OPERON REPRESSOR"/>
    <property type="match status" value="1"/>
</dbReference>
<dbReference type="SMART" id="SM01134">
    <property type="entry name" value="DeoRC"/>
    <property type="match status" value="1"/>
</dbReference>
<evidence type="ECO:0000313" key="5">
    <source>
        <dbReference type="Proteomes" id="UP000199671"/>
    </source>
</evidence>
<dbReference type="InterPro" id="IPR036388">
    <property type="entry name" value="WH-like_DNA-bd_sf"/>
</dbReference>
<evidence type="ECO:0000256" key="2">
    <source>
        <dbReference type="ARBA" id="ARBA00023163"/>
    </source>
</evidence>
<dbReference type="GO" id="GO:0003700">
    <property type="term" value="F:DNA-binding transcription factor activity"/>
    <property type="evidence" value="ECO:0007669"/>
    <property type="project" value="InterPro"/>
</dbReference>
<keyword evidence="1" id="KW-0805">Transcription regulation</keyword>
<dbReference type="InterPro" id="IPR001034">
    <property type="entry name" value="DeoR_HTH"/>
</dbReference>
<dbReference type="Pfam" id="PF08220">
    <property type="entry name" value="HTH_DeoR"/>
    <property type="match status" value="1"/>
</dbReference>
<feature type="domain" description="HTH deoR-type" evidence="3">
    <location>
        <begin position="30"/>
        <end position="87"/>
    </location>
</feature>